<dbReference type="AlphaFoldDB" id="A0A9W8AU24"/>
<accession>A0A9W8AU24</accession>
<dbReference type="InterPro" id="IPR028978">
    <property type="entry name" value="Chorismate_lyase_/UTRA_dom_sf"/>
</dbReference>
<proteinExistence type="predicted"/>
<dbReference type="Gene3D" id="3.40.1410.10">
    <property type="entry name" value="Chorismate lyase-like"/>
    <property type="match status" value="1"/>
</dbReference>
<keyword evidence="2" id="KW-1185">Reference proteome</keyword>
<comment type="caution">
    <text evidence="1">The sequence shown here is derived from an EMBL/GenBank/DDBJ whole genome shotgun (WGS) entry which is preliminary data.</text>
</comment>
<name>A0A9W8AU24_9FUNG</name>
<dbReference type="EMBL" id="JANBPY010000926">
    <property type="protein sequence ID" value="KAJ1962701.1"/>
    <property type="molecule type" value="Genomic_DNA"/>
</dbReference>
<dbReference type="OrthoDB" id="5673at2759"/>
<evidence type="ECO:0000313" key="1">
    <source>
        <dbReference type="EMBL" id="KAJ1962701.1"/>
    </source>
</evidence>
<gene>
    <name evidence="1" type="ORF">IWQ62_003446</name>
</gene>
<protein>
    <recommendedName>
        <fullName evidence="3">DUF98 domain-containing protein</fullName>
    </recommendedName>
</protein>
<sequence length="196" mass="22031">MTSFKLVPQDQSSTAHVIVVSKNVGDGMAKAGSHCVLPQDNFTTPLQRVLLWANGNLQRILSAFHNTPVSIKVLHHKAVDPDVGLVLDCHVPSPQALLYDRKIHLVGNERLLCVANSKIVVWNETFKNLLVNEGVGIGQIFHYCKIVPDFRLLRVGEEANGSFWRLYSLSTDGIYFEIHEWFPSNVFDSEIDTHKE</sequence>
<evidence type="ECO:0000313" key="2">
    <source>
        <dbReference type="Proteomes" id="UP001150925"/>
    </source>
</evidence>
<dbReference type="SUPFAM" id="SSF64288">
    <property type="entry name" value="Chorismate lyase-like"/>
    <property type="match status" value="1"/>
</dbReference>
<organism evidence="1 2">
    <name type="scientific">Dispira parvispora</name>
    <dbReference type="NCBI Taxonomy" id="1520584"/>
    <lineage>
        <taxon>Eukaryota</taxon>
        <taxon>Fungi</taxon>
        <taxon>Fungi incertae sedis</taxon>
        <taxon>Zoopagomycota</taxon>
        <taxon>Kickxellomycotina</taxon>
        <taxon>Dimargaritomycetes</taxon>
        <taxon>Dimargaritales</taxon>
        <taxon>Dimargaritaceae</taxon>
        <taxon>Dispira</taxon>
    </lineage>
</organism>
<reference evidence="1" key="1">
    <citation type="submission" date="2022-07" db="EMBL/GenBank/DDBJ databases">
        <title>Phylogenomic reconstructions and comparative analyses of Kickxellomycotina fungi.</title>
        <authorList>
            <person name="Reynolds N.K."/>
            <person name="Stajich J.E."/>
            <person name="Barry K."/>
            <person name="Grigoriev I.V."/>
            <person name="Crous P."/>
            <person name="Smith M.E."/>
        </authorList>
    </citation>
    <scope>NUCLEOTIDE SEQUENCE</scope>
    <source>
        <strain evidence="1">RSA 1196</strain>
    </source>
</reference>
<evidence type="ECO:0008006" key="3">
    <source>
        <dbReference type="Google" id="ProtNLM"/>
    </source>
</evidence>
<dbReference type="Proteomes" id="UP001150925">
    <property type="component" value="Unassembled WGS sequence"/>
</dbReference>